<dbReference type="WBParaSite" id="Csp11.Scaffold629.g9873.t1">
    <property type="protein sequence ID" value="Csp11.Scaffold629.g9873.t1"/>
    <property type="gene ID" value="Csp11.Scaffold629.g9873"/>
</dbReference>
<accession>A0A1I7UJ84</accession>
<organism evidence="1 2">
    <name type="scientific">Caenorhabditis tropicalis</name>
    <dbReference type="NCBI Taxonomy" id="1561998"/>
    <lineage>
        <taxon>Eukaryota</taxon>
        <taxon>Metazoa</taxon>
        <taxon>Ecdysozoa</taxon>
        <taxon>Nematoda</taxon>
        <taxon>Chromadorea</taxon>
        <taxon>Rhabditida</taxon>
        <taxon>Rhabditina</taxon>
        <taxon>Rhabditomorpha</taxon>
        <taxon>Rhabditoidea</taxon>
        <taxon>Rhabditidae</taxon>
        <taxon>Peloderinae</taxon>
        <taxon>Caenorhabditis</taxon>
    </lineage>
</organism>
<keyword evidence="1" id="KW-1185">Reference proteome</keyword>
<dbReference type="eggNOG" id="KOG4346">
    <property type="taxonomic scope" value="Eukaryota"/>
</dbReference>
<dbReference type="STRING" id="1561998.A0A1I7UJ84"/>
<proteinExistence type="predicted"/>
<name>A0A1I7UJ84_9PELO</name>
<evidence type="ECO:0000313" key="2">
    <source>
        <dbReference type="WBParaSite" id="Csp11.Scaffold629.g9873.t1"/>
    </source>
</evidence>
<protein>
    <submittedName>
        <fullName evidence="2">FRY</fullName>
    </submittedName>
</protein>
<evidence type="ECO:0000313" key="1">
    <source>
        <dbReference type="Proteomes" id="UP000095282"/>
    </source>
</evidence>
<sequence>MNLRRRLENVTERAVLFQIIKDVMNDPESNGDVVEAFCESMDCFSKFLTDKEYTTALSPIIDKQCPIRSIIGLGKGLPTVSAMDTPTTFRDVMTVLGWVKQVAEHLPRVILDSITVRETDAETTQLFRDFAKAAMSLPDKMSNCTAKALTEDHIKYIDTVKWSFKKNVLSGMQEAMRIAHKKPASNLKTVSELLSAGRNMEVTSRHVLLGNIMEWIGSMENFDDRWTEIMCFMFREPTVLGVQVHEALLTSVFLSAKNEQTLTVQ</sequence>
<dbReference type="Proteomes" id="UP000095282">
    <property type="component" value="Unplaced"/>
</dbReference>
<reference evidence="2" key="1">
    <citation type="submission" date="2016-11" db="UniProtKB">
        <authorList>
            <consortium name="WormBaseParasite"/>
        </authorList>
    </citation>
    <scope>IDENTIFICATION</scope>
</reference>
<dbReference type="AlphaFoldDB" id="A0A1I7UJ84"/>